<evidence type="ECO:0000313" key="2">
    <source>
        <dbReference type="Proteomes" id="UP000050501"/>
    </source>
</evidence>
<organism evidence="1 2">
    <name type="scientific">Levilinea saccharolytica</name>
    <dbReference type="NCBI Taxonomy" id="229921"/>
    <lineage>
        <taxon>Bacteria</taxon>
        <taxon>Bacillati</taxon>
        <taxon>Chloroflexota</taxon>
        <taxon>Anaerolineae</taxon>
        <taxon>Anaerolineales</taxon>
        <taxon>Anaerolineaceae</taxon>
        <taxon>Levilinea</taxon>
    </lineage>
</organism>
<comment type="caution">
    <text evidence="1">The sequence shown here is derived from an EMBL/GenBank/DDBJ whole genome shotgun (WGS) entry which is preliminary data.</text>
</comment>
<sequence>MLDRQNYLKVKLFLKFSRDVHGRSSLQISNDFEHLKVLLLWAGSQPFSSAHAFHTSLSDFLFQKVVKGLDQAELQNILNTNERFFLWAKAMFTVEFQNIRLSWIMKISAISEGKEVII</sequence>
<gene>
    <name evidence="1" type="ORF">ADN01_15155</name>
</gene>
<protein>
    <submittedName>
        <fullName evidence="1">Uncharacterized protein</fullName>
    </submittedName>
</protein>
<name>A0A0N8GNH2_9CHLR</name>
<evidence type="ECO:0000313" key="1">
    <source>
        <dbReference type="EMBL" id="KPL78090.1"/>
    </source>
</evidence>
<dbReference type="OrthoDB" id="161409at2"/>
<accession>A0A0N8GNH2</accession>
<reference evidence="1 2" key="1">
    <citation type="submission" date="2015-07" db="EMBL/GenBank/DDBJ databases">
        <title>Genome sequence of Levilinea saccharolytica DSM 16555.</title>
        <authorList>
            <person name="Hemp J."/>
            <person name="Ward L.M."/>
            <person name="Pace L.A."/>
            <person name="Fischer W.W."/>
        </authorList>
    </citation>
    <scope>NUCLEOTIDE SEQUENCE [LARGE SCALE GENOMIC DNA]</scope>
    <source>
        <strain evidence="1 2">KIBI-1</strain>
    </source>
</reference>
<dbReference type="EMBL" id="LGCM01000057">
    <property type="protein sequence ID" value="KPL78090.1"/>
    <property type="molecule type" value="Genomic_DNA"/>
</dbReference>
<keyword evidence="2" id="KW-1185">Reference proteome</keyword>
<dbReference type="AlphaFoldDB" id="A0A0N8GNH2"/>
<dbReference type="Proteomes" id="UP000050501">
    <property type="component" value="Unassembled WGS sequence"/>
</dbReference>
<dbReference type="RefSeq" id="WP_062419212.1">
    <property type="nucleotide sequence ID" value="NZ_DF967974.1"/>
</dbReference>
<proteinExistence type="predicted"/>